<comment type="caution">
    <text evidence="2">The sequence shown here is derived from an EMBL/GenBank/DDBJ whole genome shotgun (WGS) entry which is preliminary data.</text>
</comment>
<protein>
    <submittedName>
        <fullName evidence="2">Uncharacterized protein</fullName>
    </submittedName>
</protein>
<dbReference type="AlphaFoldDB" id="A0A8J5VU95"/>
<name>A0A8J5VU95_ZIZPA</name>
<gene>
    <name evidence="2" type="ORF">GUJ93_ZPchr0001g32230</name>
</gene>
<feature type="region of interest" description="Disordered" evidence="1">
    <location>
        <begin position="20"/>
        <end position="147"/>
    </location>
</feature>
<dbReference type="Proteomes" id="UP000729402">
    <property type="component" value="Unassembled WGS sequence"/>
</dbReference>
<feature type="compositionally biased region" description="Basic and acidic residues" evidence="1">
    <location>
        <begin position="24"/>
        <end position="34"/>
    </location>
</feature>
<reference evidence="2" key="1">
    <citation type="journal article" date="2021" name="bioRxiv">
        <title>Whole Genome Assembly and Annotation of Northern Wild Rice, Zizania palustris L., Supports a Whole Genome Duplication in the Zizania Genus.</title>
        <authorList>
            <person name="Haas M."/>
            <person name="Kono T."/>
            <person name="Macchietto M."/>
            <person name="Millas R."/>
            <person name="McGilp L."/>
            <person name="Shao M."/>
            <person name="Duquette J."/>
            <person name="Hirsch C.N."/>
            <person name="Kimball J."/>
        </authorList>
    </citation>
    <scope>NUCLEOTIDE SEQUENCE</scope>
    <source>
        <tissue evidence="2">Fresh leaf tissue</tissue>
    </source>
</reference>
<evidence type="ECO:0000313" key="2">
    <source>
        <dbReference type="EMBL" id="KAG8055969.1"/>
    </source>
</evidence>
<accession>A0A8J5VU95</accession>
<feature type="compositionally biased region" description="Gly residues" evidence="1">
    <location>
        <begin position="137"/>
        <end position="147"/>
    </location>
</feature>
<reference evidence="2" key="2">
    <citation type="submission" date="2021-02" db="EMBL/GenBank/DDBJ databases">
        <authorList>
            <person name="Kimball J.A."/>
            <person name="Haas M.W."/>
            <person name="Macchietto M."/>
            <person name="Kono T."/>
            <person name="Duquette J."/>
            <person name="Shao M."/>
        </authorList>
    </citation>
    <scope>NUCLEOTIDE SEQUENCE</scope>
    <source>
        <tissue evidence="2">Fresh leaf tissue</tissue>
    </source>
</reference>
<feature type="compositionally biased region" description="Basic residues" evidence="1">
    <location>
        <begin position="43"/>
        <end position="58"/>
    </location>
</feature>
<feature type="compositionally biased region" description="Basic and acidic residues" evidence="1">
    <location>
        <begin position="75"/>
        <end position="118"/>
    </location>
</feature>
<evidence type="ECO:0000256" key="1">
    <source>
        <dbReference type="SAM" id="MobiDB-lite"/>
    </source>
</evidence>
<organism evidence="2 3">
    <name type="scientific">Zizania palustris</name>
    <name type="common">Northern wild rice</name>
    <dbReference type="NCBI Taxonomy" id="103762"/>
    <lineage>
        <taxon>Eukaryota</taxon>
        <taxon>Viridiplantae</taxon>
        <taxon>Streptophyta</taxon>
        <taxon>Embryophyta</taxon>
        <taxon>Tracheophyta</taxon>
        <taxon>Spermatophyta</taxon>
        <taxon>Magnoliopsida</taxon>
        <taxon>Liliopsida</taxon>
        <taxon>Poales</taxon>
        <taxon>Poaceae</taxon>
        <taxon>BOP clade</taxon>
        <taxon>Oryzoideae</taxon>
        <taxon>Oryzeae</taxon>
        <taxon>Zizaniinae</taxon>
        <taxon>Zizania</taxon>
    </lineage>
</organism>
<evidence type="ECO:0000313" key="3">
    <source>
        <dbReference type="Proteomes" id="UP000729402"/>
    </source>
</evidence>
<dbReference type="EMBL" id="JAAALK010000288">
    <property type="protein sequence ID" value="KAG8055969.1"/>
    <property type="molecule type" value="Genomic_DNA"/>
</dbReference>
<proteinExistence type="predicted"/>
<sequence length="147" mass="15833">MHTRVKVLPALGTSALTVDLPADEAGKSWTRSEDGAVEQGRHPCGRSRKRREKRGGARTRREEDDRSGALATGERGAERTRRSPQGDRWQAEKMGEIEKLVEKGDRREDAVLGGDDGRSAGGENSSKSPIIWDKGLDGGSAGVGLRG</sequence>
<keyword evidence="3" id="KW-1185">Reference proteome</keyword>